<dbReference type="Pfam" id="PF03171">
    <property type="entry name" value="2OG-FeII_Oxy"/>
    <property type="match status" value="1"/>
</dbReference>
<reference evidence="7 8" key="1">
    <citation type="submission" date="2021-12" db="EMBL/GenBank/DDBJ databases">
        <title>Discovery of the Pendulisporaceae a myxobacterial family with distinct sporulation behavior and unique specialized metabolism.</title>
        <authorList>
            <person name="Garcia R."/>
            <person name="Popoff A."/>
            <person name="Bader C.D."/>
            <person name="Loehr J."/>
            <person name="Walesch S."/>
            <person name="Walt C."/>
            <person name="Boldt J."/>
            <person name="Bunk B."/>
            <person name="Haeckl F.J.F.P.J."/>
            <person name="Gunesch A.P."/>
            <person name="Birkelbach J."/>
            <person name="Nuebel U."/>
            <person name="Pietschmann T."/>
            <person name="Bach T."/>
            <person name="Mueller R."/>
        </authorList>
    </citation>
    <scope>NUCLEOTIDE SEQUENCE [LARGE SCALE GENOMIC DNA]</scope>
    <source>
        <strain evidence="7 8">MSr12523</strain>
    </source>
</reference>
<keyword evidence="2 5" id="KW-0479">Metal-binding</keyword>
<dbReference type="Gene3D" id="2.60.120.330">
    <property type="entry name" value="B-lactam Antibiotic, Isopenicillin N Synthase, Chain"/>
    <property type="match status" value="1"/>
</dbReference>
<dbReference type="Proteomes" id="UP001379533">
    <property type="component" value="Chromosome"/>
</dbReference>
<dbReference type="Pfam" id="PF14226">
    <property type="entry name" value="DIOX_N"/>
    <property type="match status" value="1"/>
</dbReference>
<feature type="domain" description="Fe2OG dioxygenase" evidence="6">
    <location>
        <begin position="190"/>
        <end position="295"/>
    </location>
</feature>
<evidence type="ECO:0000256" key="4">
    <source>
        <dbReference type="ARBA" id="ARBA00023004"/>
    </source>
</evidence>
<evidence type="ECO:0000313" key="7">
    <source>
        <dbReference type="EMBL" id="WXA96430.1"/>
    </source>
</evidence>
<keyword evidence="3 5" id="KW-0560">Oxidoreductase</keyword>
<keyword evidence="4 5" id="KW-0408">Iron</keyword>
<organism evidence="7 8">
    <name type="scientific">Pendulispora brunnea</name>
    <dbReference type="NCBI Taxonomy" id="2905690"/>
    <lineage>
        <taxon>Bacteria</taxon>
        <taxon>Pseudomonadati</taxon>
        <taxon>Myxococcota</taxon>
        <taxon>Myxococcia</taxon>
        <taxon>Myxococcales</taxon>
        <taxon>Sorangiineae</taxon>
        <taxon>Pendulisporaceae</taxon>
        <taxon>Pendulispora</taxon>
    </lineage>
</organism>
<protein>
    <recommendedName>
        <fullName evidence="6">Fe2OG dioxygenase domain-containing protein</fullName>
    </recommendedName>
</protein>
<evidence type="ECO:0000256" key="2">
    <source>
        <dbReference type="ARBA" id="ARBA00022723"/>
    </source>
</evidence>
<comment type="similarity">
    <text evidence="1 5">Belongs to the iron/ascorbate-dependent oxidoreductase family.</text>
</comment>
<dbReference type="InterPro" id="IPR027443">
    <property type="entry name" value="IPNS-like_sf"/>
</dbReference>
<dbReference type="InterPro" id="IPR044861">
    <property type="entry name" value="IPNS-like_FE2OG_OXY"/>
</dbReference>
<evidence type="ECO:0000313" key="8">
    <source>
        <dbReference type="Proteomes" id="UP001379533"/>
    </source>
</evidence>
<dbReference type="InterPro" id="IPR026992">
    <property type="entry name" value="DIOX_N"/>
</dbReference>
<gene>
    <name evidence="7" type="ORF">LZC95_06205</name>
</gene>
<evidence type="ECO:0000259" key="6">
    <source>
        <dbReference type="PROSITE" id="PS51471"/>
    </source>
</evidence>
<proteinExistence type="inferred from homology"/>
<evidence type="ECO:0000256" key="1">
    <source>
        <dbReference type="ARBA" id="ARBA00008056"/>
    </source>
</evidence>
<dbReference type="InterPro" id="IPR005123">
    <property type="entry name" value="Oxoglu/Fe-dep_dioxygenase_dom"/>
</dbReference>
<dbReference type="SUPFAM" id="SSF51197">
    <property type="entry name" value="Clavaminate synthase-like"/>
    <property type="match status" value="1"/>
</dbReference>
<name>A0ABZ2KFU9_9BACT</name>
<evidence type="ECO:0000256" key="3">
    <source>
        <dbReference type="ARBA" id="ARBA00023002"/>
    </source>
</evidence>
<keyword evidence="8" id="KW-1185">Reference proteome</keyword>
<dbReference type="EMBL" id="CP089982">
    <property type="protein sequence ID" value="WXA96430.1"/>
    <property type="molecule type" value="Genomic_DNA"/>
</dbReference>
<dbReference type="PROSITE" id="PS51471">
    <property type="entry name" value="FE2OG_OXY"/>
    <property type="match status" value="1"/>
</dbReference>
<dbReference type="PANTHER" id="PTHR10209:SF881">
    <property type="entry name" value="FI07970P-RELATED"/>
    <property type="match status" value="1"/>
</dbReference>
<dbReference type="PANTHER" id="PTHR10209">
    <property type="entry name" value="OXIDOREDUCTASE, 2OG-FE II OXYGENASE FAMILY PROTEIN"/>
    <property type="match status" value="1"/>
</dbReference>
<evidence type="ECO:0000256" key="5">
    <source>
        <dbReference type="RuleBase" id="RU003682"/>
    </source>
</evidence>
<dbReference type="RefSeq" id="WP_394847046.1">
    <property type="nucleotide sequence ID" value="NZ_CP089982.1"/>
</dbReference>
<sequence length="341" mass="38016">MKSVEVLNEERSAGTIALDLAVVDLAKFEAAEGEERARMAAAFDQGMREIGFGVITGHGLPAGLFQRVLDVTRGLFDLPLTEKAEISSRVAEGQFCGWVPFAADAASRVYGAKNDTPADLRERFRAVISNCDEVRQKVGPNQWPASLPEVRETWTEYYRLMEQVGARVMRLAAASLGLSDWYFDEYFERHFSVMMATHSPPFTGVAQPGQSRCGAHTDTGTMTFVYQPNTRGGLEVQIDGQWRMPVPPEGSFVVNCGDLMARWTNNRWRSTVHRVGGPGAPLRERRQSLVFFHQPALDVKLQCVPTCTDARNPPRYAPITLREHFTHQQQLLATRDLSVAS</sequence>
<accession>A0ABZ2KFU9</accession>
<dbReference type="PRINTS" id="PR00682">
    <property type="entry name" value="IPNSYNTHASE"/>
</dbReference>